<dbReference type="Gene3D" id="2.40.320.10">
    <property type="entry name" value="Hypothetical Protein Pfu-838710-001"/>
    <property type="match status" value="1"/>
</dbReference>
<protein>
    <submittedName>
        <fullName evidence="3">CYTH and CHAD domain-containing protein</fullName>
    </submittedName>
</protein>
<keyword evidence="4" id="KW-1185">Reference proteome</keyword>
<evidence type="ECO:0000313" key="3">
    <source>
        <dbReference type="EMBL" id="MCC8404457.1"/>
    </source>
</evidence>
<dbReference type="Proteomes" id="UP001430614">
    <property type="component" value="Unassembled WGS sequence"/>
</dbReference>
<dbReference type="PROSITE" id="PS51707">
    <property type="entry name" value="CYTH"/>
    <property type="match status" value="1"/>
</dbReference>
<dbReference type="CDD" id="cd07756">
    <property type="entry name" value="CYTH-like_Pase_CHAD"/>
    <property type="match status" value="1"/>
</dbReference>
<dbReference type="InterPro" id="IPR033469">
    <property type="entry name" value="CYTH-like_dom_sf"/>
</dbReference>
<dbReference type="PANTHER" id="PTHR39569">
    <property type="entry name" value="INORGANIC TRIPHOSPHATASE"/>
    <property type="match status" value="1"/>
</dbReference>
<dbReference type="InterPro" id="IPR007899">
    <property type="entry name" value="CHAD_dom"/>
</dbReference>
<dbReference type="SUPFAM" id="SSF55154">
    <property type="entry name" value="CYTH-like phosphatases"/>
    <property type="match status" value="1"/>
</dbReference>
<dbReference type="InterPro" id="IPR023577">
    <property type="entry name" value="CYTH_domain"/>
</dbReference>
<reference evidence="3 4" key="1">
    <citation type="submission" date="2021-11" db="EMBL/GenBank/DDBJ databases">
        <authorList>
            <person name="Oh E.-T."/>
            <person name="Kim S.-B."/>
        </authorList>
    </citation>
    <scope>NUCLEOTIDE SEQUENCE [LARGE SCALE GENOMIC DNA]</scope>
    <source>
        <strain evidence="3 4">MMS20-SJTN17</strain>
    </source>
</reference>
<sequence>MDSDDARQTGSPTCQLSGTVRFSHRGRRVQVWRKPGAHVRRFGTVDAVEETADRQRPLRKGGRMERELKLQVGLEHVGRILEAQVLADCKDDDLPETLLTSTYYDTPDLSFRQCGASLRVRSQGDRTVQTIKLDGSAKAGLFERDELETTVERDAPDLTLFYDAIPSNSDLGKLIRDEANVTHLGAIFVTRIRRTIVPLNLQSGEEIEFAIDEGDIEAETGSTSIAGVEIELKQGKPGRLHEIALNLLDTVPLRFDYMSKADRGYELLVQKHETAVKARPVALRKRDSVEDAFCQIARNCLDQVHANERGVVSGHDPSSVHQMRVGLRRLRSALDLFEKVIPAYPGLQDELRWIASELGDSRDWEVLTRLTLEPAFAETDHEEERGTVEGACARITTEKRSQAAAAVDSVRYTRLMLQLTEWLDGKGWRDGLSSKERETVQKRMKPFASEIERRRHSKLLKRGKRLADLDDRRRHRARIAAKKLRYASEFFASLFPNSAVRHYVQALSELQDDLGWRNDVVVADRLLGSLPRTHPDTAAGAAFARGYWASRVAADHDAMKKLWKRFRSLSPPQ</sequence>
<dbReference type="Pfam" id="PF01928">
    <property type="entry name" value="CYTH"/>
    <property type="match status" value="1"/>
</dbReference>
<evidence type="ECO:0000259" key="2">
    <source>
        <dbReference type="PROSITE" id="PS51708"/>
    </source>
</evidence>
<organism evidence="3 4">
    <name type="scientific">Paraburkholderia translucens</name>
    <dbReference type="NCBI Taxonomy" id="2886945"/>
    <lineage>
        <taxon>Bacteria</taxon>
        <taxon>Pseudomonadati</taxon>
        <taxon>Pseudomonadota</taxon>
        <taxon>Betaproteobacteria</taxon>
        <taxon>Burkholderiales</taxon>
        <taxon>Burkholderiaceae</taxon>
        <taxon>Paraburkholderia</taxon>
    </lineage>
</organism>
<feature type="domain" description="CHAD" evidence="2">
    <location>
        <begin position="286"/>
        <end position="568"/>
    </location>
</feature>
<dbReference type="SMART" id="SM00880">
    <property type="entry name" value="CHAD"/>
    <property type="match status" value="1"/>
</dbReference>
<dbReference type="EMBL" id="JAJITC010000012">
    <property type="protein sequence ID" value="MCC8404457.1"/>
    <property type="molecule type" value="Genomic_DNA"/>
</dbReference>
<dbReference type="Gene3D" id="1.40.20.10">
    <property type="entry name" value="CHAD domain"/>
    <property type="match status" value="1"/>
</dbReference>
<proteinExistence type="predicted"/>
<dbReference type="InterPro" id="IPR038186">
    <property type="entry name" value="CHAD_dom_sf"/>
</dbReference>
<dbReference type="PANTHER" id="PTHR39569:SF1">
    <property type="entry name" value="INORGANIC TRIPHOSPHATASE"/>
    <property type="match status" value="1"/>
</dbReference>
<feature type="domain" description="CYTH" evidence="1">
    <location>
        <begin position="63"/>
        <end position="271"/>
    </location>
</feature>
<gene>
    <name evidence="3" type="ORF">LJ655_21670</name>
</gene>
<dbReference type="SMART" id="SM01118">
    <property type="entry name" value="CYTH"/>
    <property type="match status" value="1"/>
</dbReference>
<accession>A0ABS8KJ67</accession>
<dbReference type="PROSITE" id="PS51708">
    <property type="entry name" value="CHAD"/>
    <property type="match status" value="1"/>
</dbReference>
<name>A0ABS8KJ67_9BURK</name>
<evidence type="ECO:0000313" key="4">
    <source>
        <dbReference type="Proteomes" id="UP001430614"/>
    </source>
</evidence>
<evidence type="ECO:0000259" key="1">
    <source>
        <dbReference type="PROSITE" id="PS51707"/>
    </source>
</evidence>
<dbReference type="InterPro" id="IPR039013">
    <property type="entry name" value="YgiF"/>
</dbReference>
<dbReference type="Pfam" id="PF05235">
    <property type="entry name" value="CHAD"/>
    <property type="match status" value="1"/>
</dbReference>
<comment type="caution">
    <text evidence="3">The sequence shown here is derived from an EMBL/GenBank/DDBJ whole genome shotgun (WGS) entry which is preliminary data.</text>
</comment>